<evidence type="ECO:0008006" key="10">
    <source>
        <dbReference type="Google" id="ProtNLM"/>
    </source>
</evidence>
<dbReference type="PANTHER" id="PTHR32191">
    <property type="entry name" value="TETRASPANIN-8-RELATED"/>
    <property type="match status" value="1"/>
</dbReference>
<dbReference type="InterPro" id="IPR044991">
    <property type="entry name" value="TET_plant"/>
</dbReference>
<dbReference type="AlphaFoldDB" id="A0AAV1XL29"/>
<keyword evidence="4 6" id="KW-1133">Transmembrane helix</keyword>
<dbReference type="GO" id="GO:0016020">
    <property type="term" value="C:membrane"/>
    <property type="evidence" value="ECO:0007669"/>
    <property type="project" value="UniProtKB-SubCell"/>
</dbReference>
<evidence type="ECO:0000256" key="1">
    <source>
        <dbReference type="ARBA" id="ARBA00004141"/>
    </source>
</evidence>
<evidence type="ECO:0000256" key="4">
    <source>
        <dbReference type="ARBA" id="ARBA00022989"/>
    </source>
</evidence>
<keyword evidence="7" id="KW-0732">Signal</keyword>
<keyword evidence="3 6" id="KW-0812">Transmembrane</keyword>
<feature type="signal peptide" evidence="7">
    <location>
        <begin position="1"/>
        <end position="15"/>
    </location>
</feature>
<comment type="subcellular location">
    <subcellularLocation>
        <location evidence="1">Membrane</location>
        <topology evidence="1">Multi-pass membrane protein</topology>
    </subcellularLocation>
</comment>
<organism evidence="8 9">
    <name type="scientific">Lupinus luteus</name>
    <name type="common">European yellow lupine</name>
    <dbReference type="NCBI Taxonomy" id="3873"/>
    <lineage>
        <taxon>Eukaryota</taxon>
        <taxon>Viridiplantae</taxon>
        <taxon>Streptophyta</taxon>
        <taxon>Embryophyta</taxon>
        <taxon>Tracheophyta</taxon>
        <taxon>Spermatophyta</taxon>
        <taxon>Magnoliopsida</taxon>
        <taxon>eudicotyledons</taxon>
        <taxon>Gunneridae</taxon>
        <taxon>Pentapetalae</taxon>
        <taxon>rosids</taxon>
        <taxon>fabids</taxon>
        <taxon>Fabales</taxon>
        <taxon>Fabaceae</taxon>
        <taxon>Papilionoideae</taxon>
        <taxon>50 kb inversion clade</taxon>
        <taxon>genistoids sensu lato</taxon>
        <taxon>core genistoids</taxon>
        <taxon>Genisteae</taxon>
        <taxon>Lupinus</taxon>
    </lineage>
</organism>
<comment type="similarity">
    <text evidence="2">Belongs to the tetraspanin (TM4SF) family.</text>
</comment>
<reference evidence="8 9" key="1">
    <citation type="submission" date="2024-03" db="EMBL/GenBank/DDBJ databases">
        <authorList>
            <person name="Martinez-Hernandez J."/>
        </authorList>
    </citation>
    <scope>NUCLEOTIDE SEQUENCE [LARGE SCALE GENOMIC DNA]</scope>
</reference>
<feature type="transmembrane region" description="Helical" evidence="6">
    <location>
        <begin position="155"/>
        <end position="175"/>
    </location>
</feature>
<keyword evidence="5 6" id="KW-0472">Membrane</keyword>
<gene>
    <name evidence="8" type="ORF">LLUT_LOCUS22932</name>
</gene>
<name>A0AAV1XL29_LUPLU</name>
<dbReference type="Pfam" id="PF00335">
    <property type="entry name" value="Tetraspanin"/>
    <property type="match status" value="1"/>
</dbReference>
<proteinExistence type="inferred from homology"/>
<evidence type="ECO:0000313" key="9">
    <source>
        <dbReference type="Proteomes" id="UP001497480"/>
    </source>
</evidence>
<evidence type="ECO:0000256" key="7">
    <source>
        <dbReference type="SAM" id="SignalP"/>
    </source>
</evidence>
<evidence type="ECO:0000256" key="6">
    <source>
        <dbReference type="SAM" id="Phobius"/>
    </source>
</evidence>
<evidence type="ECO:0000256" key="5">
    <source>
        <dbReference type="ARBA" id="ARBA00023136"/>
    </source>
</evidence>
<evidence type="ECO:0000256" key="2">
    <source>
        <dbReference type="ARBA" id="ARBA00006840"/>
    </source>
</evidence>
<protein>
    <recommendedName>
        <fullName evidence="10">Tetraspanin-2</fullName>
    </recommendedName>
</protein>
<feature type="chain" id="PRO_5043807971" description="Tetraspanin-2" evidence="7">
    <location>
        <begin position="16"/>
        <end position="192"/>
    </location>
</feature>
<dbReference type="EMBL" id="CAXHTB010000016">
    <property type="protein sequence ID" value="CAL0321872.1"/>
    <property type="molecule type" value="Genomic_DNA"/>
</dbReference>
<dbReference type="InterPro" id="IPR018499">
    <property type="entry name" value="Tetraspanin/Peripherin"/>
</dbReference>
<keyword evidence="9" id="KW-1185">Reference proteome</keyword>
<evidence type="ECO:0000256" key="3">
    <source>
        <dbReference type="ARBA" id="ARBA00022692"/>
    </source>
</evidence>
<dbReference type="GO" id="GO:0009734">
    <property type="term" value="P:auxin-activated signaling pathway"/>
    <property type="evidence" value="ECO:0007669"/>
    <property type="project" value="InterPro"/>
</dbReference>
<accession>A0AAV1XL29</accession>
<dbReference type="Proteomes" id="UP001497480">
    <property type="component" value="Unassembled WGS sequence"/>
</dbReference>
<sequence>MAILIALLLILLVFAFVVTRPDGTYHVPGRGYEESRLDGFSAWLRNSVTNDESWHKIRTCLAHSKVCTKLTQDYITADHFFNSHISPLQSGCCKPPNACGYNYVNPILWVNPVSPMADPDCYLWNNDQSQLCYNCNACKAGLLGNLRKEWRRVNIILIVAVVLLISVYLIACSAFKNAQTEDLFRRYKRGWV</sequence>
<evidence type="ECO:0000313" key="8">
    <source>
        <dbReference type="EMBL" id="CAL0321872.1"/>
    </source>
</evidence>
<comment type="caution">
    <text evidence="8">The sequence shown here is derived from an EMBL/GenBank/DDBJ whole genome shotgun (WGS) entry which is preliminary data.</text>
</comment>